<dbReference type="PANTHER" id="PTHR31595:SF57">
    <property type="entry name" value="OS04G0481900 PROTEIN"/>
    <property type="match status" value="1"/>
</dbReference>
<dbReference type="AlphaFoldDB" id="A0A067Q8L5"/>
<dbReference type="HOGENOM" id="CLU_034105_1_0_1"/>
<evidence type="ECO:0000256" key="4">
    <source>
        <dbReference type="ARBA" id="ARBA00022679"/>
    </source>
</evidence>
<feature type="transmembrane region" description="Helical" evidence="9">
    <location>
        <begin position="390"/>
        <end position="409"/>
    </location>
</feature>
<dbReference type="InterPro" id="IPR044851">
    <property type="entry name" value="Wax_synthase"/>
</dbReference>
<feature type="region of interest" description="Disordered" evidence="8">
    <location>
        <begin position="126"/>
        <end position="146"/>
    </location>
</feature>
<name>A0A067Q8L5_9AGAM</name>
<comment type="subcellular location">
    <subcellularLocation>
        <location evidence="1">Membrane</location>
        <topology evidence="1">Multi-pass membrane protein</topology>
    </subcellularLocation>
</comment>
<reference evidence="12" key="1">
    <citation type="journal article" date="2014" name="Proc. Natl. Acad. Sci. U.S.A.">
        <title>Extensive sampling of basidiomycete genomes demonstrates inadequacy of the white-rot/brown-rot paradigm for wood decay fungi.</title>
        <authorList>
            <person name="Riley R."/>
            <person name="Salamov A.A."/>
            <person name="Brown D.W."/>
            <person name="Nagy L.G."/>
            <person name="Floudas D."/>
            <person name="Held B.W."/>
            <person name="Levasseur A."/>
            <person name="Lombard V."/>
            <person name="Morin E."/>
            <person name="Otillar R."/>
            <person name="Lindquist E.A."/>
            <person name="Sun H."/>
            <person name="LaButti K.M."/>
            <person name="Schmutz J."/>
            <person name="Jabbour D."/>
            <person name="Luo H."/>
            <person name="Baker S.E."/>
            <person name="Pisabarro A.G."/>
            <person name="Walton J.D."/>
            <person name="Blanchette R.A."/>
            <person name="Henrissat B."/>
            <person name="Martin F."/>
            <person name="Cullen D."/>
            <person name="Hibbett D.S."/>
            <person name="Grigoriev I.V."/>
        </authorList>
    </citation>
    <scope>NUCLEOTIDE SEQUENCE [LARGE SCALE GENOMIC DNA]</scope>
    <source>
        <strain evidence="12">MUCL 33604</strain>
    </source>
</reference>
<dbReference type="STRING" id="933084.A0A067Q8L5"/>
<evidence type="ECO:0000313" key="11">
    <source>
        <dbReference type="EMBL" id="KDQ62485.1"/>
    </source>
</evidence>
<comment type="similarity">
    <text evidence="3">Belongs to the wax synthase family.</text>
</comment>
<feature type="transmembrane region" description="Helical" evidence="9">
    <location>
        <begin position="415"/>
        <end position="435"/>
    </location>
</feature>
<evidence type="ECO:0000256" key="9">
    <source>
        <dbReference type="SAM" id="Phobius"/>
    </source>
</evidence>
<dbReference type="Pfam" id="PF13813">
    <property type="entry name" value="MBOAT_2"/>
    <property type="match status" value="1"/>
</dbReference>
<dbReference type="GO" id="GO:0016020">
    <property type="term" value="C:membrane"/>
    <property type="evidence" value="ECO:0007669"/>
    <property type="project" value="UniProtKB-SubCell"/>
</dbReference>
<evidence type="ECO:0000256" key="8">
    <source>
        <dbReference type="SAM" id="MobiDB-lite"/>
    </source>
</evidence>
<evidence type="ECO:0000256" key="5">
    <source>
        <dbReference type="ARBA" id="ARBA00022692"/>
    </source>
</evidence>
<feature type="transmembrane region" description="Helical" evidence="9">
    <location>
        <begin position="89"/>
        <end position="110"/>
    </location>
</feature>
<evidence type="ECO:0000256" key="3">
    <source>
        <dbReference type="ARBA" id="ARBA00007282"/>
    </source>
</evidence>
<dbReference type="InParanoid" id="A0A067Q8L5"/>
<evidence type="ECO:0000256" key="7">
    <source>
        <dbReference type="ARBA" id="ARBA00023136"/>
    </source>
</evidence>
<feature type="transmembrane region" description="Helical" evidence="9">
    <location>
        <begin position="360"/>
        <end position="378"/>
    </location>
</feature>
<accession>A0A067Q8L5</accession>
<feature type="transmembrane region" description="Helical" evidence="9">
    <location>
        <begin position="316"/>
        <end position="340"/>
    </location>
</feature>
<gene>
    <name evidence="11" type="ORF">JAAARDRAFT_149394</name>
</gene>
<evidence type="ECO:0000259" key="10">
    <source>
        <dbReference type="Pfam" id="PF13813"/>
    </source>
</evidence>
<dbReference type="OrthoDB" id="1077582at2759"/>
<feature type="domain" description="Wax synthase" evidence="10">
    <location>
        <begin position="287"/>
        <end position="366"/>
    </location>
</feature>
<dbReference type="InterPro" id="IPR032805">
    <property type="entry name" value="Wax_synthase_dom"/>
</dbReference>
<keyword evidence="7 9" id="KW-0472">Membrane</keyword>
<dbReference type="EMBL" id="KL197711">
    <property type="protein sequence ID" value="KDQ62485.1"/>
    <property type="molecule type" value="Genomic_DNA"/>
</dbReference>
<keyword evidence="12" id="KW-1185">Reference proteome</keyword>
<comment type="pathway">
    <text evidence="2">Secondary metabolite biosynthesis.</text>
</comment>
<proteinExistence type="inferred from homology"/>
<evidence type="ECO:0000256" key="1">
    <source>
        <dbReference type="ARBA" id="ARBA00004141"/>
    </source>
</evidence>
<dbReference type="Proteomes" id="UP000027265">
    <property type="component" value="Unassembled WGS sequence"/>
</dbReference>
<keyword evidence="4" id="KW-0808">Transferase</keyword>
<protein>
    <recommendedName>
        <fullName evidence="10">Wax synthase domain-containing protein</fullName>
    </recommendedName>
</protein>
<sequence length="442" mass="50351">MHPYVYRELQIGALQAFRTVIPASADRIPVTWQTAPSMILHHLPLVFMAYLVRRPDTYIIRLLLLPTVLSAILRMTFSFHWTDPQLNVYNWGLSLLGLYEIGRALDFAFARHGRLKVGEKVPGEMYRRPTPPSHATNAGAHTNGDAHIEDKLEPKDHTSSLFPLWLEDAIEMLCAVRGIGWDFGHGVYVPKEWRSTERTKFLLQTLKSFAIHFFLLDFQESLLKLVPGVGSPFGGTIFLPLPLYQRYALSTAIHILTGSCILSGFIMVYDLLTLIDVGLLRHSPLSWPPIVENPWGTHSLHEFWAKRWHQILRQTFMVYGGIPGKWIAGNPGMVVGMFLASGMYHEYAIDTMGRGLDHRVTFFFCLQGVMMFLERFWRKFTGKRVEGWPGTIWVYFVIMVLGQPCVDAWHLRGLAGGMVIFPVISPTRLVIFPAVRHILNAL</sequence>
<feature type="transmembrane region" description="Helical" evidence="9">
    <location>
        <begin position="59"/>
        <end position="77"/>
    </location>
</feature>
<evidence type="ECO:0000313" key="12">
    <source>
        <dbReference type="Proteomes" id="UP000027265"/>
    </source>
</evidence>
<evidence type="ECO:0000256" key="2">
    <source>
        <dbReference type="ARBA" id="ARBA00005179"/>
    </source>
</evidence>
<organism evidence="11 12">
    <name type="scientific">Jaapia argillacea MUCL 33604</name>
    <dbReference type="NCBI Taxonomy" id="933084"/>
    <lineage>
        <taxon>Eukaryota</taxon>
        <taxon>Fungi</taxon>
        <taxon>Dikarya</taxon>
        <taxon>Basidiomycota</taxon>
        <taxon>Agaricomycotina</taxon>
        <taxon>Agaricomycetes</taxon>
        <taxon>Agaricomycetidae</taxon>
        <taxon>Jaapiales</taxon>
        <taxon>Jaapiaceae</taxon>
        <taxon>Jaapia</taxon>
    </lineage>
</organism>
<dbReference type="GO" id="GO:0008374">
    <property type="term" value="F:O-acyltransferase activity"/>
    <property type="evidence" value="ECO:0007669"/>
    <property type="project" value="InterPro"/>
</dbReference>
<feature type="transmembrane region" description="Helical" evidence="9">
    <location>
        <begin position="247"/>
        <end position="272"/>
    </location>
</feature>
<dbReference type="GO" id="GO:0006629">
    <property type="term" value="P:lipid metabolic process"/>
    <property type="evidence" value="ECO:0007669"/>
    <property type="project" value="InterPro"/>
</dbReference>
<dbReference type="PANTHER" id="PTHR31595">
    <property type="entry name" value="LONG-CHAIN-ALCOHOL O-FATTY-ACYLTRANSFERASE 3-RELATED"/>
    <property type="match status" value="1"/>
</dbReference>
<feature type="transmembrane region" description="Helical" evidence="9">
    <location>
        <begin position="34"/>
        <end position="52"/>
    </location>
</feature>
<evidence type="ECO:0000256" key="6">
    <source>
        <dbReference type="ARBA" id="ARBA00022989"/>
    </source>
</evidence>
<keyword evidence="5 9" id="KW-0812">Transmembrane</keyword>
<keyword evidence="6 9" id="KW-1133">Transmembrane helix</keyword>